<dbReference type="GO" id="GO:1903189">
    <property type="term" value="P:glyoxal metabolic process"/>
    <property type="evidence" value="ECO:0007669"/>
    <property type="project" value="TreeGrafter"/>
</dbReference>
<keyword evidence="3" id="KW-0378">Hydrolase</keyword>
<name>A0AAN1WK76_9GAMM</name>
<dbReference type="InterPro" id="IPR006287">
    <property type="entry name" value="DJ-1"/>
</dbReference>
<evidence type="ECO:0000256" key="1">
    <source>
        <dbReference type="ARBA" id="ARBA00022737"/>
    </source>
</evidence>
<dbReference type="Gene3D" id="3.40.50.880">
    <property type="match status" value="1"/>
</dbReference>
<dbReference type="InterPro" id="IPR002818">
    <property type="entry name" value="DJ-1/PfpI"/>
</dbReference>
<dbReference type="EMBL" id="AP023086">
    <property type="protein sequence ID" value="BCD99133.1"/>
    <property type="molecule type" value="Genomic_DNA"/>
</dbReference>
<gene>
    <name evidence="3" type="ORF">MARGE09_P3334</name>
</gene>
<dbReference type="GO" id="GO:0036524">
    <property type="term" value="F:protein deglycase activity"/>
    <property type="evidence" value="ECO:0007669"/>
    <property type="project" value="UniProtKB-EC"/>
</dbReference>
<accession>A0AAN1WK76</accession>
<protein>
    <submittedName>
        <fullName evidence="3">Protein deglycase</fullName>
        <ecNumber evidence="3">3.5.1.124</ecNumber>
    </submittedName>
</protein>
<dbReference type="InterPro" id="IPR029062">
    <property type="entry name" value="Class_I_gatase-like"/>
</dbReference>
<dbReference type="Proteomes" id="UP001320119">
    <property type="component" value="Chromosome"/>
</dbReference>
<keyword evidence="4" id="KW-1185">Reference proteome</keyword>
<proteinExistence type="predicted"/>
<dbReference type="FunFam" id="3.40.50.880:FF:000015">
    <property type="entry name" value="Protein DJ-1 homolog C"/>
    <property type="match status" value="1"/>
</dbReference>
<reference evidence="3 4" key="1">
    <citation type="journal article" date="2022" name="IScience">
        <title>An ultrasensitive nanofiber-based assay for enzymatic hydrolysis and deep-sea microbial degradation of cellulose.</title>
        <authorList>
            <person name="Tsudome M."/>
            <person name="Tachioka M."/>
            <person name="Miyazaki M."/>
            <person name="Uchimura K."/>
            <person name="Tsuda M."/>
            <person name="Takaki Y."/>
            <person name="Deguchi S."/>
        </authorList>
    </citation>
    <scope>NUCLEOTIDE SEQUENCE [LARGE SCALE GENOMIC DNA]</scope>
    <source>
        <strain evidence="3 4">GE09</strain>
    </source>
</reference>
<dbReference type="SUPFAM" id="SSF52317">
    <property type="entry name" value="Class I glutamine amidotransferase-like"/>
    <property type="match status" value="1"/>
</dbReference>
<keyword evidence="1" id="KW-0677">Repeat</keyword>
<dbReference type="PANTHER" id="PTHR48094:SF12">
    <property type="entry name" value="PARKINSON DISEASE PROTEIN 7 HOMOLOG"/>
    <property type="match status" value="1"/>
</dbReference>
<dbReference type="InterPro" id="IPR050325">
    <property type="entry name" value="Prot/Nucl_acid_deglycase"/>
</dbReference>
<evidence type="ECO:0000259" key="2">
    <source>
        <dbReference type="Pfam" id="PF01965"/>
    </source>
</evidence>
<dbReference type="KEGG" id="marq:MARGE09_P3334"/>
<dbReference type="Pfam" id="PF01965">
    <property type="entry name" value="DJ-1_PfpI"/>
    <property type="match status" value="1"/>
</dbReference>
<dbReference type="RefSeq" id="WP_236984086.1">
    <property type="nucleotide sequence ID" value="NZ_AP023086.1"/>
</dbReference>
<dbReference type="AlphaFoldDB" id="A0AAN1WK76"/>
<dbReference type="EC" id="3.5.1.124" evidence="3"/>
<feature type="domain" description="DJ-1/PfpI" evidence="2">
    <location>
        <begin position="3"/>
        <end position="167"/>
    </location>
</feature>
<evidence type="ECO:0000313" key="4">
    <source>
        <dbReference type="Proteomes" id="UP001320119"/>
    </source>
</evidence>
<dbReference type="PANTHER" id="PTHR48094">
    <property type="entry name" value="PROTEIN/NUCLEIC ACID DEGLYCASE DJ-1-RELATED"/>
    <property type="match status" value="1"/>
</dbReference>
<dbReference type="GO" id="GO:0005737">
    <property type="term" value="C:cytoplasm"/>
    <property type="evidence" value="ECO:0007669"/>
    <property type="project" value="TreeGrafter"/>
</dbReference>
<sequence>MLKVLVPIADGSEEMEAVIIIDVLRRAGIEVCVASVMADRKVTASRGVELVADCHIEYCQNKPWDMVVIPGGMPGAEYMAKSQALLDIISDQISAQRWLAAICAAPAVVLAANGFITGASATCYPAFRHILEQHNVHAMIESVSIHNKLITSQGPGAAMQFALTLVSLLVGEVQADKIAHEMCFQRE</sequence>
<dbReference type="CDD" id="cd03135">
    <property type="entry name" value="GATase1_DJ-1"/>
    <property type="match status" value="1"/>
</dbReference>
<organism evidence="3 4">
    <name type="scientific">Marinagarivorans cellulosilyticus</name>
    <dbReference type="NCBI Taxonomy" id="2721545"/>
    <lineage>
        <taxon>Bacteria</taxon>
        <taxon>Pseudomonadati</taxon>
        <taxon>Pseudomonadota</taxon>
        <taxon>Gammaproteobacteria</taxon>
        <taxon>Cellvibrionales</taxon>
        <taxon>Cellvibrionaceae</taxon>
        <taxon>Marinagarivorans</taxon>
    </lineage>
</organism>
<evidence type="ECO:0000313" key="3">
    <source>
        <dbReference type="EMBL" id="BCD99133.1"/>
    </source>
</evidence>
<dbReference type="NCBIfam" id="TIGR01383">
    <property type="entry name" value="not_thiJ"/>
    <property type="match status" value="1"/>
</dbReference>